<organism evidence="2 3">
    <name type="scientific">Undibacterium terreum</name>
    <dbReference type="NCBI Taxonomy" id="1224302"/>
    <lineage>
        <taxon>Bacteria</taxon>
        <taxon>Pseudomonadati</taxon>
        <taxon>Pseudomonadota</taxon>
        <taxon>Betaproteobacteria</taxon>
        <taxon>Burkholderiales</taxon>
        <taxon>Oxalobacteraceae</taxon>
        <taxon>Undibacterium</taxon>
    </lineage>
</organism>
<reference evidence="2" key="1">
    <citation type="journal article" date="2014" name="Int. J. Syst. Evol. Microbiol.">
        <title>Complete genome sequence of Corynebacterium casei LMG S-19264T (=DSM 44701T), isolated from a smear-ripened cheese.</title>
        <authorList>
            <consortium name="US DOE Joint Genome Institute (JGI-PGF)"/>
            <person name="Walter F."/>
            <person name="Albersmeier A."/>
            <person name="Kalinowski J."/>
            <person name="Ruckert C."/>
        </authorList>
    </citation>
    <scope>NUCLEOTIDE SEQUENCE</scope>
    <source>
        <strain evidence="2">CGMCC 1.10998</strain>
    </source>
</reference>
<dbReference type="Proteomes" id="UP000637423">
    <property type="component" value="Unassembled WGS sequence"/>
</dbReference>
<name>A0A916XRU9_9BURK</name>
<comment type="caution">
    <text evidence="2">The sequence shown here is derived from an EMBL/GenBank/DDBJ whole genome shotgun (WGS) entry which is preliminary data.</text>
</comment>
<dbReference type="PROSITE" id="PS51257">
    <property type="entry name" value="PROKAR_LIPOPROTEIN"/>
    <property type="match status" value="1"/>
</dbReference>
<evidence type="ECO:0000256" key="1">
    <source>
        <dbReference type="SAM" id="SignalP"/>
    </source>
</evidence>
<dbReference type="AlphaFoldDB" id="A0A916XRU9"/>
<keyword evidence="1" id="KW-0732">Signal</keyword>
<proteinExistence type="predicted"/>
<feature type="signal peptide" evidence="1">
    <location>
        <begin position="1"/>
        <end position="29"/>
    </location>
</feature>
<evidence type="ECO:0000313" key="2">
    <source>
        <dbReference type="EMBL" id="GGC93803.1"/>
    </source>
</evidence>
<protein>
    <recommendedName>
        <fullName evidence="4">Transmembrane protein</fullName>
    </recommendedName>
</protein>
<gene>
    <name evidence="2" type="ORF">GCM10011396_46410</name>
</gene>
<evidence type="ECO:0000313" key="3">
    <source>
        <dbReference type="Proteomes" id="UP000637423"/>
    </source>
</evidence>
<feature type="chain" id="PRO_5036779224" description="Transmembrane protein" evidence="1">
    <location>
        <begin position="30"/>
        <end position="191"/>
    </location>
</feature>
<dbReference type="RefSeq" id="WP_229751305.1">
    <property type="nucleotide sequence ID" value="NZ_BMED01000006.1"/>
</dbReference>
<dbReference type="EMBL" id="BMED01000006">
    <property type="protein sequence ID" value="GGC93803.1"/>
    <property type="molecule type" value="Genomic_DNA"/>
</dbReference>
<evidence type="ECO:0008006" key="4">
    <source>
        <dbReference type="Google" id="ProtNLM"/>
    </source>
</evidence>
<keyword evidence="3" id="KW-1185">Reference proteome</keyword>
<accession>A0A916XRU9</accession>
<sequence length="191" mass="20425">MKNTTFSPDLVRRVPLLRAAALAGVIALAACSPKLDWREVHGENAPYTALLPAKPSSFSREMDLHGIKMTMHMMAADVDGTSFAIGSAKLPDNAQALAALEGIKDGMLKNIDGQVSSEKSAGASASTTNGSKQTRSYDVEAHGKLQNGQPVVLAARFVASDQWVYQAVIIGNEKLMTRDAIDTFMTAFKTQ</sequence>
<reference evidence="2" key="2">
    <citation type="submission" date="2020-09" db="EMBL/GenBank/DDBJ databases">
        <authorList>
            <person name="Sun Q."/>
            <person name="Zhou Y."/>
        </authorList>
    </citation>
    <scope>NUCLEOTIDE SEQUENCE</scope>
    <source>
        <strain evidence="2">CGMCC 1.10998</strain>
    </source>
</reference>